<reference evidence="3" key="1">
    <citation type="journal article" date="2019" name="Int. J. Syst. Evol. Microbiol.">
        <title>The Global Catalogue of Microorganisms (GCM) 10K type strain sequencing project: providing services to taxonomists for standard genome sequencing and annotation.</title>
        <authorList>
            <consortium name="The Broad Institute Genomics Platform"/>
            <consortium name="The Broad Institute Genome Sequencing Center for Infectious Disease"/>
            <person name="Wu L."/>
            <person name="Ma J."/>
        </authorList>
    </citation>
    <scope>NUCLEOTIDE SEQUENCE [LARGE SCALE GENOMIC DNA]</scope>
    <source>
        <strain evidence="3">JCM 30234</strain>
    </source>
</reference>
<dbReference type="RefSeq" id="WP_382359342.1">
    <property type="nucleotide sequence ID" value="NZ_JBHTGR010000039.1"/>
</dbReference>
<feature type="transmembrane region" description="Helical" evidence="1">
    <location>
        <begin position="215"/>
        <end position="232"/>
    </location>
</feature>
<protein>
    <recommendedName>
        <fullName evidence="4">ABC transporter permease</fullName>
    </recommendedName>
</protein>
<keyword evidence="3" id="KW-1185">Reference proteome</keyword>
<feature type="transmembrane region" description="Helical" evidence="1">
    <location>
        <begin position="241"/>
        <end position="259"/>
    </location>
</feature>
<gene>
    <name evidence="2" type="ORF">ACFQU8_09820</name>
</gene>
<proteinExistence type="predicted"/>
<keyword evidence="1" id="KW-0472">Membrane</keyword>
<name>A0ABW2UUN9_9BACI</name>
<feature type="transmembrane region" description="Helical" evidence="1">
    <location>
        <begin position="41"/>
        <end position="58"/>
    </location>
</feature>
<evidence type="ECO:0000313" key="3">
    <source>
        <dbReference type="Proteomes" id="UP001596620"/>
    </source>
</evidence>
<feature type="transmembrane region" description="Helical" evidence="1">
    <location>
        <begin position="119"/>
        <end position="141"/>
    </location>
</feature>
<accession>A0ABW2UUN9</accession>
<organism evidence="2 3">
    <name type="scientific">Lentibacillus kimchii</name>
    <dbReference type="NCBI Taxonomy" id="1542911"/>
    <lineage>
        <taxon>Bacteria</taxon>
        <taxon>Bacillati</taxon>
        <taxon>Bacillota</taxon>
        <taxon>Bacilli</taxon>
        <taxon>Bacillales</taxon>
        <taxon>Bacillaceae</taxon>
        <taxon>Lentibacillus</taxon>
    </lineage>
</organism>
<sequence length="685" mass="79440">MLFWLLIISLFIFHFYVFYITLLTSDEYDPGYSLVGNSYTVQGGIFIFLFLGVMFVRLEQRHEWDQLLRPIPHAPIKKLMGKLLFAITAIFALCFLTYIMWAAMVFLSGLPLSEFYVQAFLYFMLYWGITFFISLLIGILMAELIGNLFVYVVIFILWLMIGPLNQMFFNELLIYFPESILNWLSRELNLGEYNPYMAYDAMYGFSLEGYHWVKRWIWIASFLTLICLTVLVKQKMPLRKYWLMPFLLIVSLVPALWYVNTPQQVLTSNGSSLDREIYDYQYYNNYSFSHTKSLEENKVNVLDYDIDLTIDDRLKADVTMKIAAKGDHPSHSKATFSLYHRFKISDVFLNGQKIPYDQNGDSVTVNLSTQEISDGKDTLTFQYEGASSPLFVANQQAVYLPYYFPWLPSTSSYPAMHYENFALHRNNHAETDKTHYQLTIHGQEPDYTNLNQKGKHTWEKTTDEGVTLAAGLLTEKDKGNDQFVYPLTWERGLEDLDKYKQNIKQMKDNIMSDLNLPETQMPETVVALPALSSADSMYHTEDLWLTKDTLLVSLSQGSTPGSDMFTSLNDNLIYRLVPALTWKREGIDLSYYAYYNAFDMTYGTAYNLDHGISDDKQITKSQLFQMVKNTDNTDKANALQAVSQLISKGDGDDLYQFSHDWYDLIQNEKPKWQKLETLASDHMAS</sequence>
<evidence type="ECO:0000313" key="2">
    <source>
        <dbReference type="EMBL" id="MFC7747524.1"/>
    </source>
</evidence>
<feature type="transmembrane region" description="Helical" evidence="1">
    <location>
        <begin position="79"/>
        <end position="107"/>
    </location>
</feature>
<dbReference type="EMBL" id="JBHTGR010000039">
    <property type="protein sequence ID" value="MFC7747524.1"/>
    <property type="molecule type" value="Genomic_DNA"/>
</dbReference>
<dbReference type="Proteomes" id="UP001596620">
    <property type="component" value="Unassembled WGS sequence"/>
</dbReference>
<comment type="caution">
    <text evidence="2">The sequence shown here is derived from an EMBL/GenBank/DDBJ whole genome shotgun (WGS) entry which is preliminary data.</text>
</comment>
<feature type="transmembrane region" description="Helical" evidence="1">
    <location>
        <begin position="148"/>
        <end position="169"/>
    </location>
</feature>
<keyword evidence="1" id="KW-1133">Transmembrane helix</keyword>
<evidence type="ECO:0008006" key="4">
    <source>
        <dbReference type="Google" id="ProtNLM"/>
    </source>
</evidence>
<evidence type="ECO:0000256" key="1">
    <source>
        <dbReference type="SAM" id="Phobius"/>
    </source>
</evidence>
<keyword evidence="1" id="KW-0812">Transmembrane</keyword>